<reference evidence="3" key="1">
    <citation type="journal article" date="2019" name="Int. J. Syst. Evol. Microbiol.">
        <title>The Global Catalogue of Microorganisms (GCM) 10K type strain sequencing project: providing services to taxonomists for standard genome sequencing and annotation.</title>
        <authorList>
            <consortium name="The Broad Institute Genomics Platform"/>
            <consortium name="The Broad Institute Genome Sequencing Center for Infectious Disease"/>
            <person name="Wu L."/>
            <person name="Ma J."/>
        </authorList>
    </citation>
    <scope>NUCLEOTIDE SEQUENCE [LARGE SCALE GENOMIC DNA]</scope>
    <source>
        <strain evidence="3">CCUG 37257</strain>
    </source>
</reference>
<comment type="caution">
    <text evidence="2">The sequence shown here is derived from an EMBL/GenBank/DDBJ whole genome shotgun (WGS) entry which is preliminary data.</text>
</comment>
<feature type="transmembrane region" description="Helical" evidence="1">
    <location>
        <begin position="6"/>
        <end position="30"/>
    </location>
</feature>
<protein>
    <submittedName>
        <fullName evidence="2">DUF2768 family protein</fullName>
    </submittedName>
</protein>
<keyword evidence="3" id="KW-1185">Reference proteome</keyword>
<dbReference type="Proteomes" id="UP001595988">
    <property type="component" value="Unassembled WGS sequence"/>
</dbReference>
<feature type="transmembrane region" description="Helical" evidence="1">
    <location>
        <begin position="42"/>
        <end position="63"/>
    </location>
</feature>
<dbReference type="RefSeq" id="WP_306432738.1">
    <property type="nucleotide sequence ID" value="NZ_JBHSFT010000047.1"/>
</dbReference>
<keyword evidence="1" id="KW-1133">Transmembrane helix</keyword>
<evidence type="ECO:0000313" key="3">
    <source>
        <dbReference type="Proteomes" id="UP001595988"/>
    </source>
</evidence>
<keyword evidence="1" id="KW-0472">Membrane</keyword>
<dbReference type="Pfam" id="PF10966">
    <property type="entry name" value="DUF2768"/>
    <property type="match status" value="1"/>
</dbReference>
<proteinExistence type="predicted"/>
<sequence>MNALSVSMLMMYISFVGMFLLILATGLIVWSRTKLRGWFGSIITFLAYISLVSGALIILYVTFSGPTR</sequence>
<gene>
    <name evidence="2" type="ORF">ACFO3P_17975</name>
</gene>
<dbReference type="InterPro" id="IPR020076">
    <property type="entry name" value="DUF2768"/>
</dbReference>
<evidence type="ECO:0000313" key="2">
    <source>
        <dbReference type="EMBL" id="MFC4664070.1"/>
    </source>
</evidence>
<keyword evidence="1" id="KW-0812">Transmembrane</keyword>
<accession>A0ABV9K250</accession>
<name>A0ABV9K250_9BACI</name>
<organism evidence="2 3">
    <name type="scientific">Oceanobacillus aidingensis</name>
    <dbReference type="NCBI Taxonomy" id="645964"/>
    <lineage>
        <taxon>Bacteria</taxon>
        <taxon>Bacillati</taxon>
        <taxon>Bacillota</taxon>
        <taxon>Bacilli</taxon>
        <taxon>Bacillales</taxon>
        <taxon>Bacillaceae</taxon>
        <taxon>Oceanobacillus</taxon>
    </lineage>
</organism>
<dbReference type="EMBL" id="JBHSFT010000047">
    <property type="protein sequence ID" value="MFC4664070.1"/>
    <property type="molecule type" value="Genomic_DNA"/>
</dbReference>
<evidence type="ECO:0000256" key="1">
    <source>
        <dbReference type="SAM" id="Phobius"/>
    </source>
</evidence>